<reference evidence="3 4" key="1">
    <citation type="submission" date="2020-08" db="EMBL/GenBank/DDBJ databases">
        <title>Genome public.</title>
        <authorList>
            <person name="Liu C."/>
            <person name="Sun Q."/>
        </authorList>
    </citation>
    <scope>NUCLEOTIDE SEQUENCE [LARGE SCALE GENOMIC DNA]</scope>
    <source>
        <strain evidence="3 4">NSJ-10</strain>
    </source>
</reference>
<dbReference type="SUPFAM" id="SSF48452">
    <property type="entry name" value="TPR-like"/>
    <property type="match status" value="2"/>
</dbReference>
<keyword evidence="4" id="KW-1185">Reference proteome</keyword>
<evidence type="ECO:0008006" key="5">
    <source>
        <dbReference type="Google" id="ProtNLM"/>
    </source>
</evidence>
<organism evidence="3 4">
    <name type="scientific">Coprococcus hominis</name>
    <name type="common">ex Liu et al. 2022</name>
    <dbReference type="NCBI Taxonomy" id="2763039"/>
    <lineage>
        <taxon>Bacteria</taxon>
        <taxon>Bacillati</taxon>
        <taxon>Bacillota</taxon>
        <taxon>Clostridia</taxon>
        <taxon>Lachnospirales</taxon>
        <taxon>Lachnospiraceae</taxon>
        <taxon>Coprococcus</taxon>
    </lineage>
</organism>
<evidence type="ECO:0000256" key="1">
    <source>
        <dbReference type="SAM" id="MobiDB-lite"/>
    </source>
</evidence>
<feature type="transmembrane region" description="Helical" evidence="2">
    <location>
        <begin position="240"/>
        <end position="261"/>
    </location>
</feature>
<comment type="caution">
    <text evidence="3">The sequence shown here is derived from an EMBL/GenBank/DDBJ whole genome shotgun (WGS) entry which is preliminary data.</text>
</comment>
<dbReference type="AlphaFoldDB" id="A0A8I0DTN9"/>
<keyword evidence="2" id="KW-0812">Transmembrane</keyword>
<dbReference type="RefSeq" id="WP_186847227.1">
    <property type="nucleotide sequence ID" value="NZ_JACOOX010000001.1"/>
</dbReference>
<gene>
    <name evidence="3" type="ORF">H8S09_00840</name>
</gene>
<name>A0A8I0DTN9_9FIRM</name>
<proteinExistence type="predicted"/>
<evidence type="ECO:0000256" key="2">
    <source>
        <dbReference type="SAM" id="Phobius"/>
    </source>
</evidence>
<keyword evidence="2" id="KW-0472">Membrane</keyword>
<evidence type="ECO:0000313" key="4">
    <source>
        <dbReference type="Proteomes" id="UP000615234"/>
    </source>
</evidence>
<accession>A0A8I0DTN9</accession>
<evidence type="ECO:0000313" key="3">
    <source>
        <dbReference type="EMBL" id="MBC5661452.1"/>
    </source>
</evidence>
<dbReference type="Proteomes" id="UP000615234">
    <property type="component" value="Unassembled WGS sequence"/>
</dbReference>
<keyword evidence="2" id="KW-1133">Transmembrane helix</keyword>
<dbReference type="EMBL" id="JACOOX010000001">
    <property type="protein sequence ID" value="MBC5661452.1"/>
    <property type="molecule type" value="Genomic_DNA"/>
</dbReference>
<sequence>MYCDNCGCELGPDMKVCPVCGKKVEDMAADNGNSVRMEDVASQVADVSKNEDIGKELPDISKEANAAVVDTDEMEEEGTTVLKAVDLDKKVEENEDEEGTTVLSADMLKNQGMPMPNPNGMPMPGPNGRPMPGPNGRPMPGPNGRPMPGPNGMVPPFQPRPMQGQPGAAPQNGIPPFQPRPIPGQPGAMGGMPVNEKDEKKKDKKSKKEKVPKQPKAPKASKEPKAPKQPKEKKGKGGKVALIIILIVVVLALGGGAAYVVPKYLNYNKAEEAYKDGRIDDAVELYKKAGWMKDAETKVNGGVYYEYAASLAEEGNYIDAAASYEKVIALETVADEYKDAADKAKECYFNQAEKLYGEKKYTEAAEYYTKAGDYTGAAEKVKECSYMNGETLAEQKKYDEAVKAYETAGDYKDAADKIKECYYNNASDKMEAKEYAAAKELFLKSEYSDYSDKANECLIKQAETYLADKKFEDAIKTYGEVDSKYKDCTKKIDSAYTKWGSSLYKSKDYKGAVEKYEQVTKKDVTDKINKAKAAYVKDHKDRSDETTMSYLCDLRYADYGSAEDDYTKLIGWTVESFVNDKLDDYKNKKTSADSSKTIYVHTMYLNENDASMSLKGYVIYSDGTKSNDITFGEVKDRYTTWMSIDPSSAIKGDATLYVYDDTDKLVEKFTFTIK</sequence>
<feature type="compositionally biased region" description="Pro residues" evidence="1">
    <location>
        <begin position="115"/>
        <end position="149"/>
    </location>
</feature>
<dbReference type="Gene3D" id="1.25.40.10">
    <property type="entry name" value="Tetratricopeptide repeat domain"/>
    <property type="match status" value="3"/>
</dbReference>
<feature type="region of interest" description="Disordered" evidence="1">
    <location>
        <begin position="108"/>
        <end position="234"/>
    </location>
</feature>
<protein>
    <recommendedName>
        <fullName evidence="5">DUF4366 domain-containing protein</fullName>
    </recommendedName>
</protein>
<feature type="compositionally biased region" description="Basic and acidic residues" evidence="1">
    <location>
        <begin position="220"/>
        <end position="232"/>
    </location>
</feature>
<dbReference type="InterPro" id="IPR011990">
    <property type="entry name" value="TPR-like_helical_dom_sf"/>
</dbReference>